<evidence type="ECO:0000256" key="3">
    <source>
        <dbReference type="ARBA" id="ARBA00008392"/>
    </source>
</evidence>
<comment type="similarity">
    <text evidence="3 12">Belongs to the class-II pyridoxal-phosphate-dependent aminotransferase family.</text>
</comment>
<reference evidence="15 16" key="1">
    <citation type="submission" date="2018-05" db="EMBL/GenBank/DDBJ databases">
        <title>Genome sequencing and assembly of the regulated plant pathogen Lachnellula willkommii and related sister species for the development of diagnostic species identification markers.</title>
        <authorList>
            <person name="Giroux E."/>
            <person name="Bilodeau G."/>
        </authorList>
    </citation>
    <scope>NUCLEOTIDE SEQUENCE [LARGE SCALE GENOMIC DNA]</scope>
    <source>
        <strain evidence="15 16">CBS 197.66</strain>
    </source>
</reference>
<dbReference type="GO" id="GO:0004400">
    <property type="term" value="F:histidinol-phosphate transaminase activity"/>
    <property type="evidence" value="ECO:0007669"/>
    <property type="project" value="UniProtKB-EC"/>
</dbReference>
<dbReference type="InterPro" id="IPR004839">
    <property type="entry name" value="Aminotransferase_I/II_large"/>
</dbReference>
<dbReference type="GO" id="GO:0030170">
    <property type="term" value="F:pyridoxal phosphate binding"/>
    <property type="evidence" value="ECO:0007669"/>
    <property type="project" value="InterPro"/>
</dbReference>
<evidence type="ECO:0000256" key="2">
    <source>
        <dbReference type="ARBA" id="ARBA00005011"/>
    </source>
</evidence>
<dbReference type="CDD" id="cd00609">
    <property type="entry name" value="AAT_like"/>
    <property type="match status" value="1"/>
</dbReference>
<dbReference type="OrthoDB" id="2015537at2759"/>
<dbReference type="EC" id="2.6.1.9" evidence="4"/>
<evidence type="ECO:0000313" key="16">
    <source>
        <dbReference type="Proteomes" id="UP000462212"/>
    </source>
</evidence>
<evidence type="ECO:0000256" key="4">
    <source>
        <dbReference type="ARBA" id="ARBA00012748"/>
    </source>
</evidence>
<evidence type="ECO:0000256" key="8">
    <source>
        <dbReference type="ARBA" id="ARBA00022898"/>
    </source>
</evidence>
<evidence type="ECO:0000256" key="1">
    <source>
        <dbReference type="ARBA" id="ARBA00001933"/>
    </source>
</evidence>
<comment type="cofactor">
    <cofactor evidence="1 12">
        <name>pyridoxal 5'-phosphate</name>
        <dbReference type="ChEBI" id="CHEBI:597326"/>
    </cofactor>
</comment>
<evidence type="ECO:0000256" key="11">
    <source>
        <dbReference type="ARBA" id="ARBA00047481"/>
    </source>
</evidence>
<feature type="compositionally biased region" description="Polar residues" evidence="13">
    <location>
        <begin position="429"/>
        <end position="438"/>
    </location>
</feature>
<evidence type="ECO:0000256" key="12">
    <source>
        <dbReference type="RuleBase" id="RU003693"/>
    </source>
</evidence>
<dbReference type="Proteomes" id="UP000462212">
    <property type="component" value="Unassembled WGS sequence"/>
</dbReference>
<evidence type="ECO:0000256" key="10">
    <source>
        <dbReference type="ARBA" id="ARBA00030262"/>
    </source>
</evidence>
<dbReference type="InterPro" id="IPR005861">
    <property type="entry name" value="HisP_aminotrans"/>
</dbReference>
<dbReference type="InterPro" id="IPR015424">
    <property type="entry name" value="PyrdxlP-dep_Trfase"/>
</dbReference>
<dbReference type="EMBL" id="QGMJ01000128">
    <property type="protein sequence ID" value="TVY41641.1"/>
    <property type="molecule type" value="Genomic_DNA"/>
</dbReference>
<evidence type="ECO:0000256" key="7">
    <source>
        <dbReference type="ARBA" id="ARBA00022679"/>
    </source>
</evidence>
<dbReference type="NCBIfam" id="TIGR01141">
    <property type="entry name" value="hisC"/>
    <property type="match status" value="1"/>
</dbReference>
<dbReference type="Gene3D" id="3.90.1150.10">
    <property type="entry name" value="Aspartate Aminotransferase, domain 1"/>
    <property type="match status" value="1"/>
</dbReference>
<comment type="catalytic activity">
    <reaction evidence="11">
        <text>L-histidinol phosphate + 2-oxoglutarate = 3-(imidazol-4-yl)-2-oxopropyl phosphate + L-glutamate</text>
        <dbReference type="Rhea" id="RHEA:23744"/>
        <dbReference type="ChEBI" id="CHEBI:16810"/>
        <dbReference type="ChEBI" id="CHEBI:29985"/>
        <dbReference type="ChEBI" id="CHEBI:57766"/>
        <dbReference type="ChEBI" id="CHEBI:57980"/>
        <dbReference type="EC" id="2.6.1.9"/>
    </reaction>
</comment>
<evidence type="ECO:0000259" key="14">
    <source>
        <dbReference type="Pfam" id="PF00155"/>
    </source>
</evidence>
<evidence type="ECO:0000256" key="9">
    <source>
        <dbReference type="ARBA" id="ARBA00023102"/>
    </source>
</evidence>
<dbReference type="GO" id="GO:0000105">
    <property type="term" value="P:L-histidine biosynthetic process"/>
    <property type="evidence" value="ECO:0007669"/>
    <property type="project" value="UniProtKB-KW"/>
</dbReference>
<gene>
    <name evidence="15" type="primary">his3_0</name>
    <name evidence="15" type="ORF">LSUB1_G005182</name>
</gene>
<keyword evidence="8 12" id="KW-0663">Pyridoxal phosphate</keyword>
<dbReference type="Gene3D" id="3.40.640.10">
    <property type="entry name" value="Type I PLP-dependent aspartate aminotransferase-like (Major domain)"/>
    <property type="match status" value="1"/>
</dbReference>
<feature type="domain" description="Aminotransferase class I/classII large" evidence="14">
    <location>
        <begin position="63"/>
        <end position="387"/>
    </location>
</feature>
<evidence type="ECO:0000256" key="5">
    <source>
        <dbReference type="ARBA" id="ARBA00022576"/>
    </source>
</evidence>
<organism evidence="15 16">
    <name type="scientific">Lachnellula subtilissima</name>
    <dbReference type="NCBI Taxonomy" id="602034"/>
    <lineage>
        <taxon>Eukaryota</taxon>
        <taxon>Fungi</taxon>
        <taxon>Dikarya</taxon>
        <taxon>Ascomycota</taxon>
        <taxon>Pezizomycotina</taxon>
        <taxon>Leotiomycetes</taxon>
        <taxon>Helotiales</taxon>
        <taxon>Lachnaceae</taxon>
        <taxon>Lachnellula</taxon>
    </lineage>
</organism>
<proteinExistence type="inferred from homology"/>
<dbReference type="InterPro" id="IPR001917">
    <property type="entry name" value="Aminotrans_II_pyridoxalP_BS"/>
</dbReference>
<evidence type="ECO:0000313" key="15">
    <source>
        <dbReference type="EMBL" id="TVY41641.1"/>
    </source>
</evidence>
<evidence type="ECO:0000256" key="13">
    <source>
        <dbReference type="SAM" id="MobiDB-lite"/>
    </source>
</evidence>
<dbReference type="SUPFAM" id="SSF53383">
    <property type="entry name" value="PLP-dependent transferases"/>
    <property type="match status" value="1"/>
</dbReference>
<keyword evidence="9" id="KW-0368">Histidine biosynthesis</keyword>
<accession>A0A8H8RVW6</accession>
<keyword evidence="7 15" id="KW-0808">Transferase</keyword>
<dbReference type="Pfam" id="PF00155">
    <property type="entry name" value="Aminotran_1_2"/>
    <property type="match status" value="1"/>
</dbReference>
<dbReference type="PROSITE" id="PS00599">
    <property type="entry name" value="AA_TRANSFER_CLASS_2"/>
    <property type="match status" value="1"/>
</dbReference>
<dbReference type="PANTHER" id="PTHR42885:SF2">
    <property type="entry name" value="HISTIDINOL-PHOSPHATE AMINOTRANSFERASE"/>
    <property type="match status" value="1"/>
</dbReference>
<keyword evidence="6" id="KW-0028">Amino-acid biosynthesis</keyword>
<dbReference type="InterPro" id="IPR015421">
    <property type="entry name" value="PyrdxlP-dep_Trfase_major"/>
</dbReference>
<dbReference type="AlphaFoldDB" id="A0A8H8RVW6"/>
<name>A0A8H8RVW6_9HELO</name>
<evidence type="ECO:0000256" key="6">
    <source>
        <dbReference type="ARBA" id="ARBA00022605"/>
    </source>
</evidence>
<keyword evidence="16" id="KW-1185">Reference proteome</keyword>
<dbReference type="PANTHER" id="PTHR42885">
    <property type="entry name" value="HISTIDINOL-PHOSPHATE AMINOTRANSFERASE-RELATED"/>
    <property type="match status" value="1"/>
</dbReference>
<keyword evidence="5 15" id="KW-0032">Aminotransferase</keyword>
<protein>
    <recommendedName>
        <fullName evidence="4">histidinol-phosphate transaminase</fullName>
        <ecNumber evidence="4">2.6.1.9</ecNumber>
    </recommendedName>
    <alternativeName>
        <fullName evidence="10">Imidazole acetol-phosphate transaminase</fullName>
    </alternativeName>
</protein>
<sequence length="457" mass="49932">MPPFNLETCARPNILALEPYHCARDDYNIDGTDVLLDLNENSHGSSLPATITSGDGGINRLFLHRYPDRLQHDLKQQLCDLRNTHVHTQQDLSPDNLFLGIGSIEAIDALIRCFCNPGRDRILTCPPTYGMYAVSAQVNDAGVVEVPLLSAPKFGLDIPAINKALSNDTTIKLAYFASPGNPTGSLLSKFDVEQILAHPTWNGIVVLDEAYIDFAHDNASLAGLVNEYSNLVVMHTLSKAFGMAGIRLGAAYAPSPIARLLNNLKAPWNIPSTSSALASYAVSEEGVSIMRQNCAKISVQRDRLREKLPTISGVGRVRSGTDSNFLMFELLNPQGKPDNTVAAAVYDKLAETEGVVVRFRGKESGCFGCLRITIGTEDEITYFLNSLHRTLVEMRMRDPEWARARARAKSRELMELDTGAEDSAVDVSYASSNTSGIDQATEKKKNEETISNGVVTE</sequence>
<comment type="caution">
    <text evidence="15">The sequence shown here is derived from an EMBL/GenBank/DDBJ whole genome shotgun (WGS) entry which is preliminary data.</text>
</comment>
<dbReference type="InterPro" id="IPR015422">
    <property type="entry name" value="PyrdxlP-dep_Trfase_small"/>
</dbReference>
<feature type="region of interest" description="Disordered" evidence="13">
    <location>
        <begin position="424"/>
        <end position="457"/>
    </location>
</feature>
<comment type="pathway">
    <text evidence="2">Amino-acid biosynthesis; L-histidine biosynthesis; L-histidine from 5-phospho-alpha-D-ribose 1-diphosphate: step 7/9.</text>
</comment>